<dbReference type="GO" id="GO:0006355">
    <property type="term" value="P:regulation of DNA-templated transcription"/>
    <property type="evidence" value="ECO:0007669"/>
    <property type="project" value="InterPro"/>
</dbReference>
<feature type="domain" description="Predicted DNA-binding protein ribbon-helix-helix" evidence="1">
    <location>
        <begin position="1"/>
        <end position="40"/>
    </location>
</feature>
<dbReference type="SUPFAM" id="SSF47598">
    <property type="entry name" value="Ribbon-helix-helix"/>
    <property type="match status" value="1"/>
</dbReference>
<dbReference type="InterPro" id="IPR013321">
    <property type="entry name" value="Arc_rbn_hlx_hlx"/>
</dbReference>
<evidence type="ECO:0000259" key="1">
    <source>
        <dbReference type="Pfam" id="PF12651"/>
    </source>
</evidence>
<dbReference type="InterPro" id="IPR038733">
    <property type="entry name" value="Predicted_DNA_bind_prot_RHH"/>
</dbReference>
<dbReference type="PATRIC" id="fig|1045004.4.peg.42"/>
<dbReference type="OrthoDB" id="2339881at2"/>
<accession>G9WIN1</accession>
<dbReference type="Proteomes" id="UP000004959">
    <property type="component" value="Chromosome"/>
</dbReference>
<evidence type="ECO:0000313" key="3">
    <source>
        <dbReference type="Proteomes" id="UP000004959"/>
    </source>
</evidence>
<sequence length="54" mass="6234">MKKRVTFALEEDLIVELKTISKETMIPQSRLVEKAVEDLLVEEQKKIDEGAFDV</sequence>
<dbReference type="Pfam" id="PF12651">
    <property type="entry name" value="RHH_3"/>
    <property type="match status" value="1"/>
</dbReference>
<dbReference type="HOGENOM" id="CLU_205076_2_0_9"/>
<protein>
    <recommendedName>
        <fullName evidence="1">Predicted DNA-binding protein ribbon-helix-helix domain-containing protein</fullName>
    </recommendedName>
</protein>
<organism evidence="2 3">
    <name type="scientific">Oenococcus kitaharae DSM 17330</name>
    <dbReference type="NCBI Taxonomy" id="1045004"/>
    <lineage>
        <taxon>Bacteria</taxon>
        <taxon>Bacillati</taxon>
        <taxon>Bacillota</taxon>
        <taxon>Bacilli</taxon>
        <taxon>Lactobacillales</taxon>
        <taxon>Lactobacillaceae</taxon>
        <taxon>Oenococcus</taxon>
    </lineage>
</organism>
<gene>
    <name evidence="2" type="ORF">OKIT_0041</name>
</gene>
<dbReference type="AlphaFoldDB" id="G9WIN1"/>
<proteinExistence type="predicted"/>
<dbReference type="InterPro" id="IPR010985">
    <property type="entry name" value="Ribbon_hlx_hlx"/>
</dbReference>
<evidence type="ECO:0000313" key="2">
    <source>
        <dbReference type="EMBL" id="EHN58170.1"/>
    </source>
</evidence>
<comment type="caution">
    <text evidence="2">The sequence shown here is derived from an EMBL/GenBank/DDBJ whole genome shotgun (WGS) entry which is preliminary data.</text>
</comment>
<reference evidence="2 3" key="1">
    <citation type="journal article" date="2012" name="PLoS ONE">
        <title>Functional divergence in the genus oenococcus as predicted by genome sequencing of the newly-described species, Oenococcus kitaharae.</title>
        <authorList>
            <person name="Borneman A.R."/>
            <person name="McCarthy J.M."/>
            <person name="Chambers P.J."/>
            <person name="Bartowsky E.J."/>
        </authorList>
    </citation>
    <scope>NUCLEOTIDE SEQUENCE [LARGE SCALE GENOMIC DNA]</scope>
    <source>
        <strain evidence="3">DSM17330</strain>
    </source>
</reference>
<name>G9WIN1_9LACO</name>
<dbReference type="Gene3D" id="1.10.1220.10">
    <property type="entry name" value="Met repressor-like"/>
    <property type="match status" value="1"/>
</dbReference>
<dbReference type="EMBL" id="AFVZ01000001">
    <property type="protein sequence ID" value="EHN58170.1"/>
    <property type="molecule type" value="Genomic_DNA"/>
</dbReference>
<keyword evidence="3" id="KW-1185">Reference proteome</keyword>
<dbReference type="RefSeq" id="WP_007744231.1">
    <property type="nucleotide sequence ID" value="NZ_CM001398.1"/>
</dbReference>